<evidence type="ECO:0000313" key="3">
    <source>
        <dbReference type="EMBL" id="BDT62981.1"/>
    </source>
</evidence>
<dbReference type="Pfam" id="PF13871">
    <property type="entry name" value="Helicase_C_4"/>
    <property type="match status" value="1"/>
</dbReference>
<dbReference type="PANTHER" id="PTHR12706:SF30">
    <property type="entry name" value="PROTEIN STRAWBERRY NOTCH-RELATED"/>
    <property type="match status" value="1"/>
</dbReference>
<sequence>MLSDFLFMSREKAISIGTAEHVLPSFMPYESISLQSVGLSERIKFRAYPRFLPRPFDINSVQATAVRLALVQYFDSKGWKEYMTPDDLITIDLVRRGCSNNKTAGGFIIGDGTGVGKTRELAAFIVSVTLYEKAISDTQCQMGPLIFRSERSMSVIDTVRNGSWRRAPFFIWLTCSKPLFSSCQDGIREVLTNTGLNSGAQSWRPYPDSPSRFVGGGGAGSVSICTENVLSGETEETLIMFYTLRDIKNHDISGTGGRLTSDFFTGAPGILFMTYADLNANLEYVLQFISGGANIDANVRVPVDNIVTAVLCDEFHQPKNISDPFRRVLQDLWAEEDNRVLSDSPRPPNPSLSKLVGRFKSVMSRDKQFAVRCQRSRRGQKNVCRGDLSLSTRAFLSLLRMSDSFRLFLEVIKYKTFCVMASATPFQSNADLHSVDHILRKNIPAYTSIAAFSGGENYSTPDAIAENSEYSTVFLEEVVKLLKNRGQLVSRCISIANVECSVVNCNMTPMQRYAVDELSSYCLKAKQILIDSDKLGEAIADALSSCASEESGIVPGESLRELVSILNSLNTAEERPLKRKRGEIDSGLRSRLVKMDRRFRAMVLHSSDVAHDGHTSIDTILRDAARAALQKNRGSMESTVYKASESPSQSNSMGAVAEELINIVREEYENEKIEQEEESTPGAPTTNLSTAAATMAVFSQDWFTRLKRQYFINTASISVQACKGALLSIKANAVCEAVQRLRMSSESKKAVMSLEQTGDSFVSGIAGRVFCAQGDDGDNGVGTGNAQYQRCDPGPSYGVVDLGIFDSSPLANTFLTGYRLLCRAVAIATATQFRTSGGKNAYLILVPAPPPTEPLLALSGNALDTIAQRVGENNHAEITNRKLCSRITRKGMLVICPNHKTTNTNKCIDSFNNTKEVDIMLLGPKGNTGLSLHDSKYNAMTARRIHCLLDLPYNAIAFLQMIGRTHRSGQASAPHFLIFSTDSPAERRFFDSLDKRVKDSNAGTSADRYSSNSVSISCDINREQFLDRGLVLRTMGFVIRILSSDLKQTDMMDIFSKTMIAVAGGGIAFVEGLDESNSLFLEIVLLAIHITLVAIGCWRVDSIIDCPTRLIRAKDFAATLEEQTLYSVAAAASKFVFSNLCLNLVFHRGEQDLSGMLLSLSKAAGALVALACHESKQEKDRPRPQQRSCASIFPAGGRDASLDMYSDLITQRATGVPYSDHSNRSETDNHYRTSSNLCANREQSIAQVVYSSIPPDLSAAIAASDRVYTVRVLGTGHKEGVVPASQCLEAIPADVAQSIPIVAACSVLNTLSRENPGLVFDLHIAAMPHTQFNKSSRSIGYILELARKLSKGSLDYRQFQNNFFSPRSESRLVSETFTSIKAILARDDRLDGLCKVRMNSVMGASYVRVRKRPECVFISRLLDPVLRRHVALDIDEQEGDEYERICDSSRHVPEAENRYSSHDLSHVGGLGEGHDLDVILCTGITVTLTKENSAFVREHIDFFVAGNLIGRDGSILQLCFDNCNGVYDSMPKFCLYDPSYKALSSG</sequence>
<reference evidence="3" key="1">
    <citation type="submission" date="2022-10" db="EMBL/GenBank/DDBJ databases">
        <title>Genome sequences of endogenous nimaviruses in decapod crustaceans.</title>
        <authorList>
            <person name="Kawato S."/>
            <person name="Nozaki R."/>
            <person name="Kondo H."/>
            <person name="Hirono I."/>
        </authorList>
    </citation>
    <scope>NUCLEOTIDE SEQUENCE</scope>
    <source>
        <strain evidence="3">Ube2021</strain>
    </source>
</reference>
<proteinExistence type="inferred from homology"/>
<feature type="domain" description="Strawberry notch helicase C" evidence="2">
    <location>
        <begin position="861"/>
        <end position="1021"/>
    </location>
</feature>
<evidence type="ECO:0000259" key="2">
    <source>
        <dbReference type="Pfam" id="PF13871"/>
    </source>
</evidence>
<name>A0A9C7C952_9VIRU</name>
<dbReference type="Gene3D" id="3.40.50.300">
    <property type="entry name" value="P-loop containing nucleotide triphosphate hydrolases"/>
    <property type="match status" value="1"/>
</dbReference>
<protein>
    <submittedName>
        <fullName evidence="3">Wsv026-like protein</fullName>
    </submittedName>
</protein>
<dbReference type="InterPro" id="IPR026741">
    <property type="entry name" value="SNO"/>
</dbReference>
<accession>A0A9C7C952</accession>
<evidence type="ECO:0000256" key="1">
    <source>
        <dbReference type="ARBA" id="ARBA00006992"/>
    </source>
</evidence>
<organism evidence="3">
    <name type="scientific">Trachysalambria curvirostris nimavirus</name>
    <dbReference type="NCBI Taxonomy" id="2984282"/>
    <lineage>
        <taxon>Viruses</taxon>
        <taxon>Viruses incertae sedis</taxon>
        <taxon>Naldaviricetes</taxon>
        <taxon>Nimaviridae</taxon>
    </lineage>
</organism>
<dbReference type="InterPro" id="IPR026937">
    <property type="entry name" value="SBNO_Helicase_C_dom"/>
</dbReference>
<dbReference type="PANTHER" id="PTHR12706">
    <property type="entry name" value="STRAWBERRY NOTCH-RELATED"/>
    <property type="match status" value="1"/>
</dbReference>
<dbReference type="InterPro" id="IPR027417">
    <property type="entry name" value="P-loop_NTPase"/>
</dbReference>
<dbReference type="GO" id="GO:0006355">
    <property type="term" value="P:regulation of DNA-templated transcription"/>
    <property type="evidence" value="ECO:0007669"/>
    <property type="project" value="InterPro"/>
</dbReference>
<dbReference type="EMBL" id="LC738880">
    <property type="protein sequence ID" value="BDT62981.1"/>
    <property type="molecule type" value="Genomic_DNA"/>
</dbReference>
<comment type="similarity">
    <text evidence="1">Belongs to the SBNO family.</text>
</comment>
<dbReference type="SUPFAM" id="SSF52540">
    <property type="entry name" value="P-loop containing nucleoside triphosphate hydrolases"/>
    <property type="match status" value="1"/>
</dbReference>